<evidence type="ECO:0000256" key="1">
    <source>
        <dbReference type="SAM" id="Phobius"/>
    </source>
</evidence>
<dbReference type="GO" id="GO:0080120">
    <property type="term" value="P:CAAX-box protein maturation"/>
    <property type="evidence" value="ECO:0007669"/>
    <property type="project" value="UniProtKB-ARBA"/>
</dbReference>
<dbReference type="AlphaFoldDB" id="A0A562E3V5"/>
<keyword evidence="1" id="KW-1133">Transmembrane helix</keyword>
<organism evidence="3 4">
    <name type="scientific">Rhodococcus rhodochrous J45</name>
    <dbReference type="NCBI Taxonomy" id="935266"/>
    <lineage>
        <taxon>Bacteria</taxon>
        <taxon>Bacillati</taxon>
        <taxon>Actinomycetota</taxon>
        <taxon>Actinomycetes</taxon>
        <taxon>Mycobacteriales</taxon>
        <taxon>Nocardiaceae</taxon>
        <taxon>Rhodococcus</taxon>
    </lineage>
</organism>
<dbReference type="GO" id="GO:0004175">
    <property type="term" value="F:endopeptidase activity"/>
    <property type="evidence" value="ECO:0007669"/>
    <property type="project" value="UniProtKB-ARBA"/>
</dbReference>
<dbReference type="Pfam" id="PF02517">
    <property type="entry name" value="Rce1-like"/>
    <property type="match status" value="1"/>
</dbReference>
<keyword evidence="1" id="KW-0472">Membrane</keyword>
<feature type="transmembrane region" description="Helical" evidence="1">
    <location>
        <begin position="7"/>
        <end position="26"/>
    </location>
</feature>
<evidence type="ECO:0000313" key="4">
    <source>
        <dbReference type="Proteomes" id="UP000317573"/>
    </source>
</evidence>
<evidence type="ECO:0000259" key="2">
    <source>
        <dbReference type="Pfam" id="PF02517"/>
    </source>
</evidence>
<feature type="transmembrane region" description="Helical" evidence="1">
    <location>
        <begin position="38"/>
        <end position="60"/>
    </location>
</feature>
<accession>A0A562E3V5</accession>
<feature type="domain" description="CAAX prenyl protease 2/Lysostaphin resistance protein A-like" evidence="2">
    <location>
        <begin position="105"/>
        <end position="203"/>
    </location>
</feature>
<dbReference type="Proteomes" id="UP000317573">
    <property type="component" value="Unassembled WGS sequence"/>
</dbReference>
<reference evidence="3 4" key="1">
    <citation type="submission" date="2019-07" db="EMBL/GenBank/DDBJ databases">
        <title>Genome sequencing of lignin-degrading bacterial isolates.</title>
        <authorList>
            <person name="Gladden J."/>
        </authorList>
    </citation>
    <scope>NUCLEOTIDE SEQUENCE [LARGE SCALE GENOMIC DNA]</scope>
    <source>
        <strain evidence="3 4">J45</strain>
    </source>
</reference>
<comment type="caution">
    <text evidence="3">The sequence shown here is derived from an EMBL/GenBank/DDBJ whole genome shotgun (WGS) entry which is preliminary data.</text>
</comment>
<gene>
    <name evidence="3" type="ORF">L618_002000000460</name>
</gene>
<evidence type="ECO:0000313" key="3">
    <source>
        <dbReference type="EMBL" id="TWH16762.1"/>
    </source>
</evidence>
<proteinExistence type="predicted"/>
<feature type="transmembrane region" description="Helical" evidence="1">
    <location>
        <begin position="72"/>
        <end position="95"/>
    </location>
</feature>
<dbReference type="InterPro" id="IPR003675">
    <property type="entry name" value="Rce1/LyrA-like_dom"/>
</dbReference>
<sequence length="258" mass="26611">MTQPRLLRFWVVFAITTVPFYLWGALTDGELDLAGARLPISALMFVCPALAALAAGGGRDAAGQRMRTPPRALWLIVALVVPSVLVLVASIAVAGTGPSGISVSLVAVTGAYFVAAVCEELGWTAVLMPALLRTRGVLSTGAVIGVIWALWHLIPYVQAGYGSAMLLGQLAFTVVFRMLLVQMTVAGGGAPIIAVVGHASSNVAWTLLAASGIYSPVASAVAVGVAVLVLTCLRVASRRVEGADSPPPPRTTNPETSQ</sequence>
<keyword evidence="1" id="KW-0812">Transmembrane</keyword>
<dbReference type="RefSeq" id="WP_145691895.1">
    <property type="nucleotide sequence ID" value="NZ_VLJT01000018.1"/>
</dbReference>
<feature type="transmembrane region" description="Helical" evidence="1">
    <location>
        <begin position="136"/>
        <end position="154"/>
    </location>
</feature>
<feature type="transmembrane region" description="Helical" evidence="1">
    <location>
        <begin position="217"/>
        <end position="236"/>
    </location>
</feature>
<dbReference type="EMBL" id="VLJT01000018">
    <property type="protein sequence ID" value="TWH16762.1"/>
    <property type="molecule type" value="Genomic_DNA"/>
</dbReference>
<feature type="transmembrane region" description="Helical" evidence="1">
    <location>
        <begin position="101"/>
        <end position="124"/>
    </location>
</feature>
<name>A0A562E3V5_RHORH</name>
<protein>
    <recommendedName>
        <fullName evidence="2">CAAX prenyl protease 2/Lysostaphin resistance protein A-like domain-containing protein</fullName>
    </recommendedName>
</protein>